<feature type="domain" description="SpoVT-AbrB" evidence="3">
    <location>
        <begin position="2"/>
        <end position="47"/>
    </location>
</feature>
<proteinExistence type="predicted"/>
<evidence type="ECO:0000256" key="1">
    <source>
        <dbReference type="PROSITE-ProRule" id="PRU01076"/>
    </source>
</evidence>
<dbReference type="InterPro" id="IPR007159">
    <property type="entry name" value="SpoVT-AbrB_dom"/>
</dbReference>
<reference evidence="4 5" key="1">
    <citation type="submission" date="2011-02" db="EMBL/GenBank/DDBJ databases">
        <authorList>
            <person name="Muzny D."/>
            <person name="Qin X."/>
            <person name="Deng J."/>
            <person name="Jiang H."/>
            <person name="Liu Y."/>
            <person name="Qu J."/>
            <person name="Song X.-Z."/>
            <person name="Zhang L."/>
            <person name="Thornton R."/>
            <person name="Coyle M."/>
            <person name="Francisco L."/>
            <person name="Jackson L."/>
            <person name="Javaid M."/>
            <person name="Korchina V."/>
            <person name="Kovar C."/>
            <person name="Mata R."/>
            <person name="Mathew T."/>
            <person name="Ngo R."/>
            <person name="Nguyen L."/>
            <person name="Nguyen N."/>
            <person name="Okwuonu G."/>
            <person name="Ongeri F."/>
            <person name="Pham C."/>
            <person name="Simmons D."/>
            <person name="Wilczek-Boney K."/>
            <person name="Hale W."/>
            <person name="Jakkamsetti A."/>
            <person name="Pham P."/>
            <person name="Ruth R."/>
            <person name="San Lucas F."/>
            <person name="Warren J."/>
            <person name="Zhang J."/>
            <person name="Zhao Z."/>
            <person name="Zhou C."/>
            <person name="Zhu D."/>
            <person name="Lee S."/>
            <person name="Bess C."/>
            <person name="Blankenburg K."/>
            <person name="Forbes L."/>
            <person name="Fu Q."/>
            <person name="Gubbala S."/>
            <person name="Hirani K."/>
            <person name="Jayaseelan J.C."/>
            <person name="Lara F."/>
            <person name="Munidasa M."/>
            <person name="Palculict T."/>
            <person name="Patil S."/>
            <person name="Pu L.-L."/>
            <person name="Saada N."/>
            <person name="Tang L."/>
            <person name="Weissenberger G."/>
            <person name="Zhu Y."/>
            <person name="Hemphill L."/>
            <person name="Shang Y."/>
            <person name="Youmans B."/>
            <person name="Ayvaz T."/>
            <person name="Ross M."/>
            <person name="Santibanez J."/>
            <person name="Aqrawi P."/>
            <person name="Gross S."/>
            <person name="Joshi V."/>
            <person name="Fowler G."/>
            <person name="Nazareth L."/>
            <person name="Reid J."/>
            <person name="Worley K."/>
            <person name="Petrosino J."/>
            <person name="Highlander S."/>
            <person name="Gibbs R."/>
        </authorList>
    </citation>
    <scope>NUCLEOTIDE SEQUENCE [LARGE SCALE GENOMIC DNA]</scope>
    <source>
        <strain evidence="4 5">ATCC BAA-1200</strain>
    </source>
</reference>
<accession>F2BDG0</accession>
<dbReference type="SMART" id="SM00966">
    <property type="entry name" value="SpoVT_AbrB"/>
    <property type="match status" value="1"/>
</dbReference>
<dbReference type="Pfam" id="PF04014">
    <property type="entry name" value="MazE_antitoxin"/>
    <property type="match status" value="1"/>
</dbReference>
<dbReference type="PANTHER" id="PTHR40516">
    <property type="entry name" value="ANTITOXIN CHPS-RELATED"/>
    <property type="match status" value="1"/>
</dbReference>
<evidence type="ECO:0000256" key="2">
    <source>
        <dbReference type="SAM" id="MobiDB-lite"/>
    </source>
</evidence>
<dbReference type="PANTHER" id="PTHR40516:SF1">
    <property type="entry name" value="ANTITOXIN CHPS-RELATED"/>
    <property type="match status" value="1"/>
</dbReference>
<evidence type="ECO:0000313" key="5">
    <source>
        <dbReference type="Proteomes" id="UP000004105"/>
    </source>
</evidence>
<dbReference type="AlphaFoldDB" id="F2BDG0"/>
<dbReference type="PROSITE" id="PS51740">
    <property type="entry name" value="SPOVT_ABRB"/>
    <property type="match status" value="1"/>
</dbReference>
<organism evidence="4 5">
    <name type="scientific">Neisseria bacilliformis ATCC BAA-1200</name>
    <dbReference type="NCBI Taxonomy" id="888742"/>
    <lineage>
        <taxon>Bacteria</taxon>
        <taxon>Pseudomonadati</taxon>
        <taxon>Pseudomonadota</taxon>
        <taxon>Betaproteobacteria</taxon>
        <taxon>Neisseriales</taxon>
        <taxon>Neisseriaceae</taxon>
        <taxon>Neisseria</taxon>
    </lineage>
</organism>
<evidence type="ECO:0000259" key="3">
    <source>
        <dbReference type="PROSITE" id="PS51740"/>
    </source>
</evidence>
<protein>
    <submittedName>
        <fullName evidence="4">PemI family protein</fullName>
    </submittedName>
</protein>
<dbReference type="HOGENOM" id="CLU_150554_2_2_4"/>
<dbReference type="GO" id="GO:0003677">
    <property type="term" value="F:DNA binding"/>
    <property type="evidence" value="ECO:0007669"/>
    <property type="project" value="UniProtKB-UniRule"/>
</dbReference>
<evidence type="ECO:0000313" key="4">
    <source>
        <dbReference type="EMBL" id="EGF10556.1"/>
    </source>
</evidence>
<feature type="region of interest" description="Disordered" evidence="2">
    <location>
        <begin position="61"/>
        <end position="80"/>
    </location>
</feature>
<dbReference type="SUPFAM" id="SSF89447">
    <property type="entry name" value="AbrB/MazE/MraZ-like"/>
    <property type="match status" value="1"/>
</dbReference>
<keyword evidence="5" id="KW-1185">Reference proteome</keyword>
<dbReference type="InterPro" id="IPR039052">
    <property type="entry name" value="Antitox_PemI-like"/>
</dbReference>
<sequence>MLKLQKWGNSAAVRLPAEILKQLDMKIGDTLETEIRDNELVVRAVKRPRYRLAELLAQMQQEPPREAGWEEMADAGAEAR</sequence>
<dbReference type="Gene3D" id="2.10.260.10">
    <property type="match status" value="1"/>
</dbReference>
<dbReference type="Proteomes" id="UP000004105">
    <property type="component" value="Unassembled WGS sequence"/>
</dbReference>
<dbReference type="OrthoDB" id="9795766at2"/>
<dbReference type="RefSeq" id="WP_007342772.1">
    <property type="nucleotide sequence ID" value="NZ_GL878494.1"/>
</dbReference>
<keyword evidence="1" id="KW-0238">DNA-binding</keyword>
<dbReference type="GO" id="GO:0097351">
    <property type="term" value="F:toxin sequestering activity"/>
    <property type="evidence" value="ECO:0007669"/>
    <property type="project" value="InterPro"/>
</dbReference>
<dbReference type="EMBL" id="AFAY01000035">
    <property type="protein sequence ID" value="EGF10556.1"/>
    <property type="molecule type" value="Genomic_DNA"/>
</dbReference>
<name>F2BDG0_9NEIS</name>
<gene>
    <name evidence="4" type="primary">pemI</name>
    <name evidence="4" type="ORF">HMPREF9123_1766</name>
</gene>
<dbReference type="InterPro" id="IPR037914">
    <property type="entry name" value="SpoVT-AbrB_sf"/>
</dbReference>
<comment type="caution">
    <text evidence="4">The sequence shown here is derived from an EMBL/GenBank/DDBJ whole genome shotgun (WGS) entry which is preliminary data.</text>
</comment>